<reference evidence="1" key="1">
    <citation type="journal article" date="2019" name="bioRxiv">
        <title>The Genome of the Zebra Mussel, Dreissena polymorpha: A Resource for Invasive Species Research.</title>
        <authorList>
            <person name="McCartney M.A."/>
            <person name="Auch B."/>
            <person name="Kono T."/>
            <person name="Mallez S."/>
            <person name="Zhang Y."/>
            <person name="Obille A."/>
            <person name="Becker A."/>
            <person name="Abrahante J.E."/>
            <person name="Garbe J."/>
            <person name="Badalamenti J.P."/>
            <person name="Herman A."/>
            <person name="Mangelson H."/>
            <person name="Liachko I."/>
            <person name="Sullivan S."/>
            <person name="Sone E.D."/>
            <person name="Koren S."/>
            <person name="Silverstein K.A.T."/>
            <person name="Beckman K.B."/>
            <person name="Gohl D.M."/>
        </authorList>
    </citation>
    <scope>NUCLEOTIDE SEQUENCE</scope>
    <source>
        <strain evidence="1">Duluth1</strain>
        <tissue evidence="1">Whole animal</tissue>
    </source>
</reference>
<evidence type="ECO:0000313" key="2">
    <source>
        <dbReference type="Proteomes" id="UP000828390"/>
    </source>
</evidence>
<keyword evidence="2" id="KW-1185">Reference proteome</keyword>
<comment type="caution">
    <text evidence="1">The sequence shown here is derived from an EMBL/GenBank/DDBJ whole genome shotgun (WGS) entry which is preliminary data.</text>
</comment>
<proteinExistence type="predicted"/>
<evidence type="ECO:0000313" key="1">
    <source>
        <dbReference type="EMBL" id="KAH3751188.1"/>
    </source>
</evidence>
<sequence>MNGSIVGPVSIQLGNMVFQERVYVAHIEDCMLLGLDFLKTHGATIDRVGSNMCLNGKVVPMAQQRGLMVARVSNVTVARLVSIPPNSTAMLKCSLGKPIGTFALEAECGALVVPMSVYVRKAGLRLPIVNKSDHHVRLKQGKLVGRGLGQGTNMLRGSVGRVVIKAVSDFRFIQEWLMHGIDPPGNLCALTNLKESRFKLNRDS</sequence>
<accession>A0A9D4DLK9</accession>
<dbReference type="Gene3D" id="2.40.70.10">
    <property type="entry name" value="Acid Proteases"/>
    <property type="match status" value="1"/>
</dbReference>
<gene>
    <name evidence="1" type="ORF">DPMN_185737</name>
</gene>
<dbReference type="Proteomes" id="UP000828390">
    <property type="component" value="Unassembled WGS sequence"/>
</dbReference>
<name>A0A9D4DLK9_DREPO</name>
<dbReference type="InterPro" id="IPR021109">
    <property type="entry name" value="Peptidase_aspartic_dom_sf"/>
</dbReference>
<dbReference type="EMBL" id="JAIWYP010000010">
    <property type="protein sequence ID" value="KAH3751188.1"/>
    <property type="molecule type" value="Genomic_DNA"/>
</dbReference>
<protein>
    <submittedName>
        <fullName evidence="1">Uncharacterized protein</fullName>
    </submittedName>
</protein>
<dbReference type="AlphaFoldDB" id="A0A9D4DLK9"/>
<reference evidence="1" key="2">
    <citation type="submission" date="2020-11" db="EMBL/GenBank/DDBJ databases">
        <authorList>
            <person name="McCartney M.A."/>
            <person name="Auch B."/>
            <person name="Kono T."/>
            <person name="Mallez S."/>
            <person name="Becker A."/>
            <person name="Gohl D.M."/>
            <person name="Silverstein K.A.T."/>
            <person name="Koren S."/>
            <person name="Bechman K.B."/>
            <person name="Herman A."/>
            <person name="Abrahante J.E."/>
            <person name="Garbe J."/>
        </authorList>
    </citation>
    <scope>NUCLEOTIDE SEQUENCE</scope>
    <source>
        <strain evidence="1">Duluth1</strain>
        <tissue evidence="1">Whole animal</tissue>
    </source>
</reference>
<organism evidence="1 2">
    <name type="scientific">Dreissena polymorpha</name>
    <name type="common">Zebra mussel</name>
    <name type="synonym">Mytilus polymorpha</name>
    <dbReference type="NCBI Taxonomy" id="45954"/>
    <lineage>
        <taxon>Eukaryota</taxon>
        <taxon>Metazoa</taxon>
        <taxon>Spiralia</taxon>
        <taxon>Lophotrochozoa</taxon>
        <taxon>Mollusca</taxon>
        <taxon>Bivalvia</taxon>
        <taxon>Autobranchia</taxon>
        <taxon>Heteroconchia</taxon>
        <taxon>Euheterodonta</taxon>
        <taxon>Imparidentia</taxon>
        <taxon>Neoheterodontei</taxon>
        <taxon>Myida</taxon>
        <taxon>Dreissenoidea</taxon>
        <taxon>Dreissenidae</taxon>
        <taxon>Dreissena</taxon>
    </lineage>
</organism>